<dbReference type="Proteomes" id="UP001596052">
    <property type="component" value="Unassembled WGS sequence"/>
</dbReference>
<reference evidence="3" key="1">
    <citation type="journal article" date="2019" name="Int. J. Syst. Evol. Microbiol.">
        <title>The Global Catalogue of Microorganisms (GCM) 10K type strain sequencing project: providing services to taxonomists for standard genome sequencing and annotation.</title>
        <authorList>
            <consortium name="The Broad Institute Genomics Platform"/>
            <consortium name="The Broad Institute Genome Sequencing Center for Infectious Disease"/>
            <person name="Wu L."/>
            <person name="Ma J."/>
        </authorList>
    </citation>
    <scope>NUCLEOTIDE SEQUENCE [LARGE SCALE GENOMIC DNA]</scope>
    <source>
        <strain evidence="3">CGMCC 4.1469</strain>
    </source>
</reference>
<accession>A0ABW0KR91</accession>
<comment type="caution">
    <text evidence="2">The sequence shown here is derived from an EMBL/GenBank/DDBJ whole genome shotgun (WGS) entry which is preliminary data.</text>
</comment>
<dbReference type="Pfam" id="PF10592">
    <property type="entry name" value="AIPR"/>
    <property type="match status" value="1"/>
</dbReference>
<dbReference type="InterPro" id="IPR018891">
    <property type="entry name" value="AIPR_C"/>
</dbReference>
<evidence type="ECO:0000313" key="2">
    <source>
        <dbReference type="EMBL" id="MFC5455983.1"/>
    </source>
</evidence>
<dbReference type="RefSeq" id="WP_377167719.1">
    <property type="nucleotide sequence ID" value="NZ_JBHSMQ010000004.1"/>
</dbReference>
<evidence type="ECO:0000259" key="1">
    <source>
        <dbReference type="Pfam" id="PF10592"/>
    </source>
</evidence>
<keyword evidence="3" id="KW-1185">Reference proteome</keyword>
<dbReference type="EMBL" id="JBHSMQ010000004">
    <property type="protein sequence ID" value="MFC5455983.1"/>
    <property type="molecule type" value="Genomic_DNA"/>
</dbReference>
<protein>
    <submittedName>
        <fullName evidence="2">AIPR family protein</fullName>
    </submittedName>
</protein>
<name>A0ABW0KR91_9BACT</name>
<gene>
    <name evidence="2" type="ORF">ACFQDI_14055</name>
</gene>
<sequence length="599" mass="66964">MPALSTEHLTLLNSNLESDYVAHLPALLPNTKPPAEQATKNRSRAFSAFTLRHQLGISEKEASEAVIDDFEDVGIDAIYFHGPSQTLYLVQTKLKQGAEFRQDEALAFCQGVRKCLVQDFTGFNSHFTRRQVEIENALDDCVTIQLIVAHIGAGMSQHATTALTELINDGTHGDERLASSVLEFDASRIVPALQESRANRRVDVDKLTIHKWATMTDPRTTYFGYIRVSDLVELYTKEKSALFDKNIRLFLGPKTEVSQSIQTTLRDRPDHFFYLNNGVTVLCERIEAKSTKNSGGGKRLKIAGFSVINGAQTISSAAQFVADNPAADISSARVTITLIQADADGSFGKSVTRARNHQNKVESADFLALDDEQERLRRELAVLGVQYSYKAEQNDGVVSDKKIKASEAIHALALFNKDPRYILWLKNEPSSLLDIFAERYKNLVNGVTTPFQVVNAVRFARYAYNRMDIESQGTGQEKLTYKHGASALAWILAKRIVRDQSSTLLFQTEKIKTSLSVPFDELRQALWDETKAQLAGRTPLVMYRSQERALPIVEKVMLKHYGLSTDPVIAIKRARPNKNYPEELFDYMISKAPQIGGLA</sequence>
<evidence type="ECO:0000313" key="3">
    <source>
        <dbReference type="Proteomes" id="UP001596052"/>
    </source>
</evidence>
<organism evidence="2 3">
    <name type="scientific">Prosthecobacter fluviatilis</name>
    <dbReference type="NCBI Taxonomy" id="445931"/>
    <lineage>
        <taxon>Bacteria</taxon>
        <taxon>Pseudomonadati</taxon>
        <taxon>Verrucomicrobiota</taxon>
        <taxon>Verrucomicrobiia</taxon>
        <taxon>Verrucomicrobiales</taxon>
        <taxon>Verrucomicrobiaceae</taxon>
        <taxon>Prosthecobacter</taxon>
    </lineage>
</organism>
<feature type="domain" description="Abortive phage infection protein C-terminal" evidence="1">
    <location>
        <begin position="243"/>
        <end position="423"/>
    </location>
</feature>
<proteinExistence type="predicted"/>